<evidence type="ECO:0000313" key="2">
    <source>
        <dbReference type="EMBL" id="MDM8274138.1"/>
    </source>
</evidence>
<reference evidence="3" key="1">
    <citation type="submission" date="2023-06" db="EMBL/GenBank/DDBJ databases">
        <title>Identification and characterization of horizontal gene transfer across gut microbiota members of farm animals based on homology search.</title>
        <authorList>
            <person name="Zeman M."/>
            <person name="Kubasova T."/>
            <person name="Jahodarova E."/>
            <person name="Nykrynova M."/>
            <person name="Rychlik I."/>
        </authorList>
    </citation>
    <scope>NUCLEOTIDE SEQUENCE [LARGE SCALE GENOMIC DNA]</scope>
    <source>
        <strain evidence="3">154_Feed</strain>
    </source>
</reference>
<keyword evidence="1" id="KW-1133">Transmembrane helix</keyword>
<feature type="transmembrane region" description="Helical" evidence="1">
    <location>
        <begin position="136"/>
        <end position="155"/>
    </location>
</feature>
<dbReference type="Proteomes" id="UP001529421">
    <property type="component" value="Unassembled WGS sequence"/>
</dbReference>
<proteinExistence type="predicted"/>
<name>A0ABT7V6L1_9ACTN</name>
<evidence type="ECO:0000313" key="3">
    <source>
        <dbReference type="Proteomes" id="UP001529421"/>
    </source>
</evidence>
<organism evidence="2 3">
    <name type="scientific">Enorma phocaeensis</name>
    <dbReference type="NCBI Taxonomy" id="1871019"/>
    <lineage>
        <taxon>Bacteria</taxon>
        <taxon>Bacillati</taxon>
        <taxon>Actinomycetota</taxon>
        <taxon>Coriobacteriia</taxon>
        <taxon>Coriobacteriales</taxon>
        <taxon>Coriobacteriaceae</taxon>
        <taxon>Enorma</taxon>
    </lineage>
</organism>
<protein>
    <submittedName>
        <fullName evidence="2">Uncharacterized protein</fullName>
    </submittedName>
</protein>
<comment type="caution">
    <text evidence="2">The sequence shown here is derived from an EMBL/GenBank/DDBJ whole genome shotgun (WGS) entry which is preliminary data.</text>
</comment>
<keyword evidence="1" id="KW-0472">Membrane</keyword>
<sequence length="176" mass="18961">MLCDLGLLGGGAVYCFLDFLTIPAAVLAMVVFCGTIACRRQDSTIRWHLSTIACITIAFGVGFLATWMFKWVLAAIVIGPEYVVGNVIGEMNIWTSEHGELPRPHWASWLKSLYSLSPQLFALLAPLGYMTLSSPLLAAAILTAIALCLLVWRLAPSSRGRAAAVSSICRDTVGQS</sequence>
<keyword evidence="3" id="KW-1185">Reference proteome</keyword>
<dbReference type="RefSeq" id="WP_289543911.1">
    <property type="nucleotide sequence ID" value="NZ_JAUDDZ010000001.1"/>
</dbReference>
<dbReference type="EMBL" id="JAUDDZ010000001">
    <property type="protein sequence ID" value="MDM8274138.1"/>
    <property type="molecule type" value="Genomic_DNA"/>
</dbReference>
<feature type="transmembrane region" description="Helical" evidence="1">
    <location>
        <begin position="20"/>
        <end position="38"/>
    </location>
</feature>
<accession>A0ABT7V6L1</accession>
<feature type="transmembrane region" description="Helical" evidence="1">
    <location>
        <begin position="45"/>
        <end position="65"/>
    </location>
</feature>
<evidence type="ECO:0000256" key="1">
    <source>
        <dbReference type="SAM" id="Phobius"/>
    </source>
</evidence>
<keyword evidence="1" id="KW-0812">Transmembrane</keyword>
<gene>
    <name evidence="2" type="ORF">QUW28_01300</name>
</gene>